<reference evidence="1 2" key="1">
    <citation type="submission" date="2020-11" db="EMBL/GenBank/DDBJ databases">
        <title>Actinomyces sp. ZJ750.</title>
        <authorList>
            <person name="Zhou J."/>
        </authorList>
    </citation>
    <scope>NUCLEOTIDE SEQUENCE [LARGE SCALE GENOMIC DNA]</scope>
    <source>
        <strain evidence="1 2">ZJ750</strain>
    </source>
</reference>
<accession>A0A7T0LMQ3</accession>
<name>A0A7T0LMQ3_9ACTO</name>
<sequence length="133" mass="14062">MTGQDAHPAGAGEEYLEGLELAIVVGERYQVGRRQHTLTPRLALATARARSALIEAARERDVLTYGELSEAIGGLVLPRHMGPLLHMLAHDCAARGEPGLAALVVSAATGEVGTPDAGWAPPQRQTVWAHWAG</sequence>
<keyword evidence="2" id="KW-1185">Reference proteome</keyword>
<dbReference type="EMBL" id="CP063989">
    <property type="protein sequence ID" value="QPL06281.1"/>
    <property type="molecule type" value="Genomic_DNA"/>
</dbReference>
<dbReference type="RefSeq" id="WP_166857764.1">
    <property type="nucleotide sequence ID" value="NZ_CP063989.1"/>
</dbReference>
<protein>
    <submittedName>
        <fullName evidence="1">Uncharacterized protein</fullName>
    </submittedName>
</protein>
<organism evidence="1 2">
    <name type="scientific">Actinomyces respiraculi</name>
    <dbReference type="NCBI Taxonomy" id="2744574"/>
    <lineage>
        <taxon>Bacteria</taxon>
        <taxon>Bacillati</taxon>
        <taxon>Actinomycetota</taxon>
        <taxon>Actinomycetes</taxon>
        <taxon>Actinomycetales</taxon>
        <taxon>Actinomycetaceae</taxon>
        <taxon>Actinomyces</taxon>
    </lineage>
</organism>
<dbReference type="AlphaFoldDB" id="A0A7T0LMQ3"/>
<evidence type="ECO:0000313" key="1">
    <source>
        <dbReference type="EMBL" id="QPL06281.1"/>
    </source>
</evidence>
<dbReference type="KEGG" id="arep:ID810_05110"/>
<evidence type="ECO:0000313" key="2">
    <source>
        <dbReference type="Proteomes" id="UP000594637"/>
    </source>
</evidence>
<dbReference type="Proteomes" id="UP000594637">
    <property type="component" value="Chromosome"/>
</dbReference>
<gene>
    <name evidence="1" type="ORF">ID810_05110</name>
</gene>
<proteinExistence type="predicted"/>